<dbReference type="EMBL" id="JAWQEG010001953">
    <property type="protein sequence ID" value="KAK3875540.1"/>
    <property type="molecule type" value="Genomic_DNA"/>
</dbReference>
<name>A0AAE1FL86_PETCI</name>
<organism evidence="1 2">
    <name type="scientific">Petrolisthes cinctipes</name>
    <name type="common">Flat porcelain crab</name>
    <dbReference type="NCBI Taxonomy" id="88211"/>
    <lineage>
        <taxon>Eukaryota</taxon>
        <taxon>Metazoa</taxon>
        <taxon>Ecdysozoa</taxon>
        <taxon>Arthropoda</taxon>
        <taxon>Crustacea</taxon>
        <taxon>Multicrustacea</taxon>
        <taxon>Malacostraca</taxon>
        <taxon>Eumalacostraca</taxon>
        <taxon>Eucarida</taxon>
        <taxon>Decapoda</taxon>
        <taxon>Pleocyemata</taxon>
        <taxon>Anomura</taxon>
        <taxon>Galatheoidea</taxon>
        <taxon>Porcellanidae</taxon>
        <taxon>Petrolisthes</taxon>
    </lineage>
</organism>
<reference evidence="1" key="1">
    <citation type="submission" date="2023-10" db="EMBL/GenBank/DDBJ databases">
        <title>Genome assemblies of two species of porcelain crab, Petrolisthes cinctipes and Petrolisthes manimaculis (Anomura: Porcellanidae).</title>
        <authorList>
            <person name="Angst P."/>
        </authorList>
    </citation>
    <scope>NUCLEOTIDE SEQUENCE</scope>
    <source>
        <strain evidence="1">PB745_01</strain>
        <tissue evidence="1">Gill</tissue>
    </source>
</reference>
<gene>
    <name evidence="1" type="ORF">Pcinc_019589</name>
</gene>
<sequence>MPISTLPFCEFFDPKIILLPPLHSCSTPSLFTYAQLLPSSLMLNSFPFHSCSTPSLFTYAQLLSSSSMLNSFPLLICSTPSLFTYAQLSPLHSPRHHYH</sequence>
<proteinExistence type="predicted"/>
<accession>A0AAE1FL86</accession>
<protein>
    <submittedName>
        <fullName evidence="1">Uncharacterized protein</fullName>
    </submittedName>
</protein>
<evidence type="ECO:0000313" key="1">
    <source>
        <dbReference type="EMBL" id="KAK3875540.1"/>
    </source>
</evidence>
<comment type="caution">
    <text evidence="1">The sequence shown here is derived from an EMBL/GenBank/DDBJ whole genome shotgun (WGS) entry which is preliminary data.</text>
</comment>
<dbReference type="AlphaFoldDB" id="A0AAE1FL86"/>
<dbReference type="Proteomes" id="UP001286313">
    <property type="component" value="Unassembled WGS sequence"/>
</dbReference>
<keyword evidence="2" id="KW-1185">Reference proteome</keyword>
<evidence type="ECO:0000313" key="2">
    <source>
        <dbReference type="Proteomes" id="UP001286313"/>
    </source>
</evidence>